<evidence type="ECO:0000313" key="2">
    <source>
        <dbReference type="WBParaSite" id="PSAMB.scaffold13634size2186.g35589.t1"/>
    </source>
</evidence>
<organism evidence="1 2">
    <name type="scientific">Plectus sambesii</name>
    <dbReference type="NCBI Taxonomy" id="2011161"/>
    <lineage>
        <taxon>Eukaryota</taxon>
        <taxon>Metazoa</taxon>
        <taxon>Ecdysozoa</taxon>
        <taxon>Nematoda</taxon>
        <taxon>Chromadorea</taxon>
        <taxon>Plectida</taxon>
        <taxon>Plectina</taxon>
        <taxon>Plectoidea</taxon>
        <taxon>Plectidae</taxon>
        <taxon>Plectus</taxon>
    </lineage>
</organism>
<keyword evidence="1" id="KW-1185">Reference proteome</keyword>
<dbReference type="Proteomes" id="UP000887566">
    <property type="component" value="Unplaced"/>
</dbReference>
<name>A0A914UYF5_9BILA</name>
<reference evidence="2" key="1">
    <citation type="submission" date="2022-11" db="UniProtKB">
        <authorList>
            <consortium name="WormBaseParasite"/>
        </authorList>
    </citation>
    <scope>IDENTIFICATION</scope>
</reference>
<dbReference type="AlphaFoldDB" id="A0A914UYF5"/>
<proteinExistence type="predicted"/>
<dbReference type="WBParaSite" id="PSAMB.scaffold13634size2186.g35589.t1">
    <property type="protein sequence ID" value="PSAMB.scaffold13634size2186.g35589.t1"/>
    <property type="gene ID" value="PSAMB.scaffold13634size2186.g35589"/>
</dbReference>
<protein>
    <submittedName>
        <fullName evidence="2">Uncharacterized protein</fullName>
    </submittedName>
</protein>
<evidence type="ECO:0000313" key="1">
    <source>
        <dbReference type="Proteomes" id="UP000887566"/>
    </source>
</evidence>
<sequence>MSTTAKHYCVMKEFVESGFDATASGCYCTTVLFRLNNLPTTGVNEWAAAAEKARRGKLVSVSIANKISISKQQIGAESAKTFVQVALTANNRAAVSIGRFHECAASIYRTPALAQYSELWRIYPAQ</sequence>
<accession>A0A914UYF5</accession>